<name>A0A2T3XMS2_9BURK</name>
<evidence type="ECO:0000259" key="2">
    <source>
        <dbReference type="Pfam" id="PF00437"/>
    </source>
</evidence>
<gene>
    <name evidence="3" type="ORF">C9I57_26600</name>
</gene>
<dbReference type="Gene3D" id="3.40.50.300">
    <property type="entry name" value="P-loop containing nucleotide triphosphate hydrolases"/>
    <property type="match status" value="1"/>
</dbReference>
<feature type="domain" description="Bacterial type II secretion system protein E" evidence="2">
    <location>
        <begin position="33"/>
        <end position="286"/>
    </location>
</feature>
<reference evidence="3 4" key="1">
    <citation type="submission" date="2018-03" db="EMBL/GenBank/DDBJ databases">
        <title>Whole genome analyses suggest that Burkholderia sensu lato contains two further novel genera in the rhizoxinica-symbiotica group Mycetohabitans gen. nov., and Trinickia gen. nov.: implications for the evolution of diazotrophy and nodulation in the Burkholderiaceae.</title>
        <authorList>
            <person name="Estrada De Los Santos P."/>
            <person name="Palmer M."/>
            <person name="Chavez-Ramirez B."/>
            <person name="Steenkamp E.T."/>
            <person name="Hirsch A.M."/>
            <person name="Manyaka P."/>
            <person name="Maluk M."/>
            <person name="Lafos M."/>
            <person name="Crook M."/>
            <person name="Gross E."/>
            <person name="Simon M.F."/>
            <person name="Bueno Dos Reis Junior F."/>
            <person name="Poole P.S."/>
            <person name="Venter S.N."/>
            <person name="James E.K."/>
        </authorList>
    </citation>
    <scope>NUCLEOTIDE SEQUENCE [LARGE SCALE GENOMIC DNA]</scope>
    <source>
        <strain evidence="3 4">JPY-366</strain>
    </source>
</reference>
<dbReference type="InterPro" id="IPR050921">
    <property type="entry name" value="T4SS_GSP_E_ATPase"/>
</dbReference>
<dbReference type="AlphaFoldDB" id="A0A2T3XMS2"/>
<dbReference type="InterPro" id="IPR001482">
    <property type="entry name" value="T2SS/T4SS_dom"/>
</dbReference>
<dbReference type="SUPFAM" id="SSF52540">
    <property type="entry name" value="P-loop containing nucleoside triphosphate hydrolases"/>
    <property type="match status" value="1"/>
</dbReference>
<accession>A0A2T3XMS2</accession>
<comment type="caution">
    <text evidence="3">The sequence shown here is derived from an EMBL/GenBank/DDBJ whole genome shotgun (WGS) entry which is preliminary data.</text>
</comment>
<dbReference type="GO" id="GO:0016887">
    <property type="term" value="F:ATP hydrolysis activity"/>
    <property type="evidence" value="ECO:0007669"/>
    <property type="project" value="InterPro"/>
</dbReference>
<sequence length="353" mass="38898">MGSATVNKLTLETARDVLQEYLGEVWALTQAPDVQEVMVNRADDIWVERIGTISRAPDCQVHPDALDRAITILANINAKDQTHLLDARLPGLRIAAARTPVAIHGDMLCIRKHARHKIALVDYECAGAFTVLPPSAQRFAGRHNEALLARLPAGGTAVREFFEWVMRERINVAFSGSTSSGKTTLLNALIDAIPTDDRTVTIEDTAELQVRLPNYVGLEANRGVTIRDLVKFSLRIRPDRIIVGEVRGAEAFDLMEALNTGHPGSVVSFHADSSDTAPARLESLIRMSEEGRLLPLEDLRHKIAATFRFFVHAERHGATRGPVEIREVMGVAAGRYITRLLFSKVATEDLIHA</sequence>
<evidence type="ECO:0000313" key="3">
    <source>
        <dbReference type="EMBL" id="PTB17788.1"/>
    </source>
</evidence>
<evidence type="ECO:0000313" key="4">
    <source>
        <dbReference type="Proteomes" id="UP000240638"/>
    </source>
</evidence>
<organism evidence="3 4">
    <name type="scientific">Trinickia symbiotica</name>
    <dbReference type="NCBI Taxonomy" id="863227"/>
    <lineage>
        <taxon>Bacteria</taxon>
        <taxon>Pseudomonadati</taxon>
        <taxon>Pseudomonadota</taxon>
        <taxon>Betaproteobacteria</taxon>
        <taxon>Burkholderiales</taxon>
        <taxon>Burkholderiaceae</taxon>
        <taxon>Trinickia</taxon>
    </lineage>
</organism>
<evidence type="ECO:0000256" key="1">
    <source>
        <dbReference type="ARBA" id="ARBA00006611"/>
    </source>
</evidence>
<dbReference type="CDD" id="cd01130">
    <property type="entry name" value="VirB11-like_ATPase"/>
    <property type="match status" value="1"/>
</dbReference>
<dbReference type="EMBL" id="PYUC01000016">
    <property type="protein sequence ID" value="PTB17788.1"/>
    <property type="molecule type" value="Genomic_DNA"/>
</dbReference>
<dbReference type="RefSeq" id="WP_107153569.1">
    <property type="nucleotide sequence ID" value="NZ_PYUC01000016.1"/>
</dbReference>
<comment type="similarity">
    <text evidence="1">Belongs to the GSP E family.</text>
</comment>
<dbReference type="Gene3D" id="3.30.450.90">
    <property type="match status" value="1"/>
</dbReference>
<dbReference type="Proteomes" id="UP000240638">
    <property type="component" value="Unassembled WGS sequence"/>
</dbReference>
<dbReference type="PANTHER" id="PTHR30486">
    <property type="entry name" value="TWITCHING MOTILITY PROTEIN PILT"/>
    <property type="match status" value="1"/>
</dbReference>
<protein>
    <submittedName>
        <fullName evidence="3">Type II secretion system protein E</fullName>
    </submittedName>
</protein>
<dbReference type="InterPro" id="IPR027417">
    <property type="entry name" value="P-loop_NTPase"/>
</dbReference>
<dbReference type="PANTHER" id="PTHR30486:SF6">
    <property type="entry name" value="TYPE IV PILUS RETRACTATION ATPASE PILT"/>
    <property type="match status" value="1"/>
</dbReference>
<dbReference type="Pfam" id="PF00437">
    <property type="entry name" value="T2SSE"/>
    <property type="match status" value="1"/>
</dbReference>
<proteinExistence type="inferred from homology"/>